<dbReference type="EMBL" id="GBEZ01012149">
    <property type="protein sequence ID" value="JAC73712.1"/>
    <property type="molecule type" value="Transcribed_RNA"/>
</dbReference>
<dbReference type="PROSITE" id="PS51354">
    <property type="entry name" value="GLUTAREDOXIN_2"/>
    <property type="match status" value="1"/>
</dbReference>
<dbReference type="AlphaFoldDB" id="A0A061RLB5"/>
<dbReference type="InterPro" id="IPR004045">
    <property type="entry name" value="Glutathione_S-Trfase_N"/>
</dbReference>
<feature type="domain" description="GST N-terminal" evidence="2">
    <location>
        <begin position="100"/>
        <end position="182"/>
    </location>
</feature>
<dbReference type="PANTHER" id="PTHR45288">
    <property type="entry name" value="THIOREDOXIN FAMILY PROTEIN"/>
    <property type="match status" value="1"/>
</dbReference>
<dbReference type="PROSITE" id="PS50404">
    <property type="entry name" value="GST_NTER"/>
    <property type="match status" value="2"/>
</dbReference>
<dbReference type="InterPro" id="IPR036249">
    <property type="entry name" value="Thioredoxin-like_sf"/>
</dbReference>
<protein>
    <submittedName>
        <fullName evidence="3">Thioredoxin family protein</fullName>
    </submittedName>
</protein>
<evidence type="ECO:0000256" key="1">
    <source>
        <dbReference type="SAM" id="MobiDB-lite"/>
    </source>
</evidence>
<dbReference type="InterPro" id="IPR040079">
    <property type="entry name" value="Glutathione_S-Trfase"/>
</dbReference>
<dbReference type="SFLD" id="SFLDS00019">
    <property type="entry name" value="Glutathione_Transferase_(cytos"/>
    <property type="match status" value="1"/>
</dbReference>
<evidence type="ECO:0000259" key="2">
    <source>
        <dbReference type="PROSITE" id="PS50404"/>
    </source>
</evidence>
<sequence length="299" mass="33400">MSSVIAKEATLGGEPEPDSQAATDTTSPERRKFVIEDGQFLEVLTASLGLFLRAGSGAVVSGWSPSLERDRGQRDYTLVKFKGTRLDEGSDIYKFRRPLKSLEVYEFEGCPYCKMVREALSILDLDVMVYPCPQGGRRWRQKAAELSCQDTVPVLRDPNTATVLHDSTSIIQHLFQNYGGGEVPLPLRLTPLAVATAGLTQMARFSHGTHARPSAAVPEPLELWGHEGSPFVKLVRERLCELEIPYFYKTCARGSLKRREMVESLGDFQVPYIKDPNTGRGMFESHHIVEYLQRTYGDG</sequence>
<proteinExistence type="predicted"/>
<evidence type="ECO:0000313" key="3">
    <source>
        <dbReference type="EMBL" id="JAC73712.1"/>
    </source>
</evidence>
<dbReference type="PANTHER" id="PTHR45288:SF1">
    <property type="entry name" value="THIOREDOXIN FAMILY PROTEIN"/>
    <property type="match status" value="1"/>
</dbReference>
<gene>
    <name evidence="3" type="ORF">TSPGSL018_28078</name>
</gene>
<dbReference type="SFLD" id="SFLDG01181">
    <property type="entry name" value="SUF2"/>
    <property type="match status" value="1"/>
</dbReference>
<dbReference type="SUPFAM" id="SSF52833">
    <property type="entry name" value="Thioredoxin-like"/>
    <property type="match status" value="2"/>
</dbReference>
<name>A0A061RLB5_9CHLO</name>
<reference evidence="3" key="1">
    <citation type="submission" date="2014-05" db="EMBL/GenBank/DDBJ databases">
        <title>The transcriptome of the halophilic microalga Tetraselmis sp. GSL018 isolated from the Great Salt Lake, Utah.</title>
        <authorList>
            <person name="Jinkerson R.E."/>
            <person name="D'Adamo S."/>
            <person name="Posewitz M.C."/>
        </authorList>
    </citation>
    <scope>NUCLEOTIDE SEQUENCE</scope>
    <source>
        <strain evidence="3">GSL018</strain>
    </source>
</reference>
<dbReference type="GO" id="GO:0009507">
    <property type="term" value="C:chloroplast"/>
    <property type="evidence" value="ECO:0007669"/>
    <property type="project" value="TreeGrafter"/>
</dbReference>
<dbReference type="SFLD" id="SFLDG01202">
    <property type="entry name" value="SUF2.2"/>
    <property type="match status" value="1"/>
</dbReference>
<feature type="region of interest" description="Disordered" evidence="1">
    <location>
        <begin position="1"/>
        <end position="28"/>
    </location>
</feature>
<accession>A0A061RLB5</accession>
<organism evidence="3">
    <name type="scientific">Tetraselmis sp. GSL018</name>
    <dbReference type="NCBI Taxonomy" id="582737"/>
    <lineage>
        <taxon>Eukaryota</taxon>
        <taxon>Viridiplantae</taxon>
        <taxon>Chlorophyta</taxon>
        <taxon>core chlorophytes</taxon>
        <taxon>Chlorodendrophyceae</taxon>
        <taxon>Chlorodendrales</taxon>
        <taxon>Chlorodendraceae</taxon>
        <taxon>Tetraselmis</taxon>
    </lineage>
</organism>
<dbReference type="Gene3D" id="3.40.30.10">
    <property type="entry name" value="Glutaredoxin"/>
    <property type="match status" value="2"/>
</dbReference>
<feature type="domain" description="GST N-terminal" evidence="2">
    <location>
        <begin position="219"/>
        <end position="299"/>
    </location>
</feature>
<dbReference type="Pfam" id="PF13417">
    <property type="entry name" value="GST_N_3"/>
    <property type="match status" value="2"/>
</dbReference>